<dbReference type="EMBL" id="KE145352">
    <property type="protein sequence ID" value="EPE36873.1"/>
    <property type="molecule type" value="Genomic_DNA"/>
</dbReference>
<keyword evidence="2" id="KW-1185">Reference proteome</keyword>
<dbReference type="RefSeq" id="XP_008076188.1">
    <property type="nucleotide sequence ID" value="XM_008077997.1"/>
</dbReference>
<evidence type="ECO:0000313" key="2">
    <source>
        <dbReference type="Proteomes" id="UP000016922"/>
    </source>
</evidence>
<sequence length="217" mass="24468">MSTIQPSARSHDDNLQSRERVLAHPEAVEVSMQQGSILAATLRPIPFRFGILSTRNGVDPSDTNKYVLIEGRQHITEERYEAIEEAARTSVEIGDNSLFIDLHMSEAEESLSVALLLRWNLQVNLLQGGMISAEKIISVDSTMKLLEEKRLSIRAAEISGVQWVLKKIQELDENSLSLQDSSVQQLNLKQRAKALVEHFLAKLDGCVEEFYELPREQ</sequence>
<dbReference type="HOGENOM" id="CLU_1272404_0_0_1"/>
<dbReference type="AlphaFoldDB" id="S3EFB6"/>
<dbReference type="Proteomes" id="UP000016922">
    <property type="component" value="Unassembled WGS sequence"/>
</dbReference>
<dbReference type="KEGG" id="glz:GLAREA_09036"/>
<dbReference type="GeneID" id="19468084"/>
<evidence type="ECO:0000313" key="1">
    <source>
        <dbReference type="EMBL" id="EPE36873.1"/>
    </source>
</evidence>
<organism evidence="1 2">
    <name type="scientific">Glarea lozoyensis (strain ATCC 20868 / MF5171)</name>
    <dbReference type="NCBI Taxonomy" id="1116229"/>
    <lineage>
        <taxon>Eukaryota</taxon>
        <taxon>Fungi</taxon>
        <taxon>Dikarya</taxon>
        <taxon>Ascomycota</taxon>
        <taxon>Pezizomycotina</taxon>
        <taxon>Leotiomycetes</taxon>
        <taxon>Helotiales</taxon>
        <taxon>Helotiaceae</taxon>
        <taxon>Glarea</taxon>
    </lineage>
</organism>
<reference evidence="1 2" key="1">
    <citation type="journal article" date="2013" name="BMC Genomics">
        <title>Genomics-driven discovery of the pneumocandin biosynthetic gene cluster in the fungus Glarea lozoyensis.</title>
        <authorList>
            <person name="Chen L."/>
            <person name="Yue Q."/>
            <person name="Zhang X."/>
            <person name="Xiang M."/>
            <person name="Wang C."/>
            <person name="Li S."/>
            <person name="Che Y."/>
            <person name="Ortiz-Lopez F.J."/>
            <person name="Bills G.F."/>
            <person name="Liu X."/>
            <person name="An Z."/>
        </authorList>
    </citation>
    <scope>NUCLEOTIDE SEQUENCE [LARGE SCALE GENOMIC DNA]</scope>
    <source>
        <strain evidence="2">ATCC 20868 / MF5171</strain>
    </source>
</reference>
<gene>
    <name evidence="1" type="ORF">GLAREA_09036</name>
</gene>
<proteinExistence type="predicted"/>
<accession>S3EFB6</accession>
<protein>
    <submittedName>
        <fullName evidence="1">Uncharacterized protein</fullName>
    </submittedName>
</protein>
<name>S3EFB6_GLAL2</name>